<protein>
    <submittedName>
        <fullName evidence="2">Uncharacterized protein</fullName>
    </submittedName>
</protein>
<keyword evidence="1" id="KW-0732">Signal</keyword>
<sequence length="218" mass="25028">MYIQSLALVSVLAATVSAAPVDASKASYGSYAPYDGYGKYSTYKDYHRSVDNDARNHVEMGKEHFNMATRDMDHCTERVCSKQDQKRDVAMSADVSMCMQSGMDACMKNQKRDVLDMDHEMDKDIQACKDMNMHTGDVNMEECRSNMQQKREMDMQEMCKHHVAEMCFGKRDMGMETENHDGDMEKRAGKYFSYPRYTPYSSYGNYGRSVEKEAAKKE</sequence>
<evidence type="ECO:0000256" key="1">
    <source>
        <dbReference type="SAM" id="SignalP"/>
    </source>
</evidence>
<feature type="chain" id="PRO_5011009585" evidence="1">
    <location>
        <begin position="19"/>
        <end position="218"/>
    </location>
</feature>
<keyword evidence="3" id="KW-1185">Reference proteome</keyword>
<evidence type="ECO:0000313" key="3">
    <source>
        <dbReference type="Proteomes" id="UP000193144"/>
    </source>
</evidence>
<evidence type="ECO:0000313" key="2">
    <source>
        <dbReference type="EMBL" id="ORY17948.1"/>
    </source>
</evidence>
<accession>A0A1Y2A607</accession>
<name>A0A1Y2A607_9PLEO</name>
<feature type="signal peptide" evidence="1">
    <location>
        <begin position="1"/>
        <end position="18"/>
    </location>
</feature>
<gene>
    <name evidence="2" type="ORF">BCR34DRAFT_583223</name>
</gene>
<proteinExistence type="predicted"/>
<dbReference type="Proteomes" id="UP000193144">
    <property type="component" value="Unassembled WGS sequence"/>
</dbReference>
<comment type="caution">
    <text evidence="2">The sequence shown here is derived from an EMBL/GenBank/DDBJ whole genome shotgun (WGS) entry which is preliminary data.</text>
</comment>
<organism evidence="2 3">
    <name type="scientific">Clohesyomyces aquaticus</name>
    <dbReference type="NCBI Taxonomy" id="1231657"/>
    <lineage>
        <taxon>Eukaryota</taxon>
        <taxon>Fungi</taxon>
        <taxon>Dikarya</taxon>
        <taxon>Ascomycota</taxon>
        <taxon>Pezizomycotina</taxon>
        <taxon>Dothideomycetes</taxon>
        <taxon>Pleosporomycetidae</taxon>
        <taxon>Pleosporales</taxon>
        <taxon>Lindgomycetaceae</taxon>
        <taxon>Clohesyomyces</taxon>
    </lineage>
</organism>
<reference evidence="2 3" key="1">
    <citation type="submission" date="2016-07" db="EMBL/GenBank/DDBJ databases">
        <title>Pervasive Adenine N6-methylation of Active Genes in Fungi.</title>
        <authorList>
            <consortium name="DOE Joint Genome Institute"/>
            <person name="Mondo S.J."/>
            <person name="Dannebaum R.O."/>
            <person name="Kuo R.C."/>
            <person name="Labutti K."/>
            <person name="Haridas S."/>
            <person name="Kuo A."/>
            <person name="Salamov A."/>
            <person name="Ahrendt S.R."/>
            <person name="Lipzen A."/>
            <person name="Sullivan W."/>
            <person name="Andreopoulos W.B."/>
            <person name="Clum A."/>
            <person name="Lindquist E."/>
            <person name="Daum C."/>
            <person name="Ramamoorthy G.K."/>
            <person name="Gryganskyi A."/>
            <person name="Culley D."/>
            <person name="Magnuson J.K."/>
            <person name="James T.Y."/>
            <person name="O'Malley M.A."/>
            <person name="Stajich J.E."/>
            <person name="Spatafora J.W."/>
            <person name="Visel A."/>
            <person name="Grigoriev I.V."/>
        </authorList>
    </citation>
    <scope>NUCLEOTIDE SEQUENCE [LARGE SCALE GENOMIC DNA]</scope>
    <source>
        <strain evidence="2 3">CBS 115471</strain>
    </source>
</reference>
<dbReference type="AlphaFoldDB" id="A0A1Y2A607"/>
<dbReference type="EMBL" id="MCFA01000009">
    <property type="protein sequence ID" value="ORY17948.1"/>
    <property type="molecule type" value="Genomic_DNA"/>
</dbReference>